<protein>
    <submittedName>
        <fullName evidence="1">Uncharacterized protein</fullName>
    </submittedName>
</protein>
<name>A0A0G1QUR8_9BACT</name>
<dbReference type="Proteomes" id="UP000034653">
    <property type="component" value="Unassembled WGS sequence"/>
</dbReference>
<sequence length="195" mass="21142">MGVENLFPGLKIPVLARRKQSSLEGSFNHAYRVFDTLPITCPHIGNKDFSCGRSGVRLPDSLSGVLGVNGNGGAVGEVFVSAHLANNELERQALILVQTRGKSVVFRVEGASKIKIEESIEEVDGEETNGKIVTNFRDIFLDRENVQSSRVEPGSAEYAAFKDLLPLAKAIRENPTELLCDGCAAKKYGLPRSVV</sequence>
<accession>A0A0G1QUR8</accession>
<proteinExistence type="predicted"/>
<dbReference type="AlphaFoldDB" id="A0A0G1QUR8"/>
<evidence type="ECO:0000313" key="2">
    <source>
        <dbReference type="Proteomes" id="UP000034653"/>
    </source>
</evidence>
<evidence type="ECO:0000313" key="1">
    <source>
        <dbReference type="EMBL" id="KKU12415.1"/>
    </source>
</evidence>
<gene>
    <name evidence="1" type="ORF">UX19_C0001G0019</name>
</gene>
<dbReference type="EMBL" id="LCLG01000001">
    <property type="protein sequence ID" value="KKU12415.1"/>
    <property type="molecule type" value="Genomic_DNA"/>
</dbReference>
<comment type="caution">
    <text evidence="1">The sequence shown here is derived from an EMBL/GenBank/DDBJ whole genome shotgun (WGS) entry which is preliminary data.</text>
</comment>
<organism evidence="1 2">
    <name type="scientific">Candidatus Woesebacteria bacterium GW2011_GWA1_45_8</name>
    <dbReference type="NCBI Taxonomy" id="1618559"/>
    <lineage>
        <taxon>Bacteria</taxon>
        <taxon>Candidatus Woeseibacteriota</taxon>
    </lineage>
</organism>
<reference evidence="1 2" key="1">
    <citation type="journal article" date="2015" name="Nature">
        <title>rRNA introns, odd ribosomes, and small enigmatic genomes across a large radiation of phyla.</title>
        <authorList>
            <person name="Brown C.T."/>
            <person name="Hug L.A."/>
            <person name="Thomas B.C."/>
            <person name="Sharon I."/>
            <person name="Castelle C.J."/>
            <person name="Singh A."/>
            <person name="Wilkins M.J."/>
            <person name="Williams K.H."/>
            <person name="Banfield J.F."/>
        </authorList>
    </citation>
    <scope>NUCLEOTIDE SEQUENCE [LARGE SCALE GENOMIC DNA]</scope>
</reference>